<accession>A0A2N9HAN3</accession>
<name>A0A2N9HAN3_FAGSY</name>
<gene>
    <name evidence="1" type="ORF">FSB_LOCUS36632</name>
</gene>
<reference evidence="1" key="1">
    <citation type="submission" date="2018-02" db="EMBL/GenBank/DDBJ databases">
        <authorList>
            <person name="Cohen D.B."/>
            <person name="Kent A.D."/>
        </authorList>
    </citation>
    <scope>NUCLEOTIDE SEQUENCE</scope>
</reference>
<evidence type="ECO:0000313" key="1">
    <source>
        <dbReference type="EMBL" id="SPD08750.1"/>
    </source>
</evidence>
<protein>
    <submittedName>
        <fullName evidence="1">Uncharacterized protein</fullName>
    </submittedName>
</protein>
<dbReference type="AlphaFoldDB" id="A0A2N9HAN3"/>
<dbReference type="EMBL" id="OIVN01003091">
    <property type="protein sequence ID" value="SPD08750.1"/>
    <property type="molecule type" value="Genomic_DNA"/>
</dbReference>
<proteinExistence type="predicted"/>
<organism evidence="1">
    <name type="scientific">Fagus sylvatica</name>
    <name type="common">Beechnut</name>
    <dbReference type="NCBI Taxonomy" id="28930"/>
    <lineage>
        <taxon>Eukaryota</taxon>
        <taxon>Viridiplantae</taxon>
        <taxon>Streptophyta</taxon>
        <taxon>Embryophyta</taxon>
        <taxon>Tracheophyta</taxon>
        <taxon>Spermatophyta</taxon>
        <taxon>Magnoliopsida</taxon>
        <taxon>eudicotyledons</taxon>
        <taxon>Gunneridae</taxon>
        <taxon>Pentapetalae</taxon>
        <taxon>rosids</taxon>
        <taxon>fabids</taxon>
        <taxon>Fagales</taxon>
        <taxon>Fagaceae</taxon>
        <taxon>Fagus</taxon>
    </lineage>
</organism>
<sequence>MLQMYLVGHASFHRVRIETVGMVYTGGEEGKEEDKEGEAKLEGLTREGRAGGDDIVGEGGEVDIREDKARTETKKVFRGKEVDQGMK</sequence>